<dbReference type="Pfam" id="PF01555">
    <property type="entry name" value="N6_N4_Mtase"/>
    <property type="match status" value="1"/>
</dbReference>
<dbReference type="AlphaFoldDB" id="A0AAJ4SJZ3"/>
<evidence type="ECO:0000256" key="3">
    <source>
        <dbReference type="ARBA" id="ARBA00022747"/>
    </source>
</evidence>
<keyword evidence="2" id="KW-0808">Transferase</keyword>
<evidence type="ECO:0000256" key="4">
    <source>
        <dbReference type="RuleBase" id="RU362026"/>
    </source>
</evidence>
<gene>
    <name evidence="6" type="ORF">CD117_01605</name>
</gene>
<dbReference type="EMBL" id="RXWV01000009">
    <property type="protein sequence ID" value="RTX75017.1"/>
    <property type="molecule type" value="Genomic_DNA"/>
</dbReference>
<sequence length="326" mass="37937">MNIDEILYYGNSLDFYHTWERPKVIISDGPYGVSGYKGDTHSPELMIEDYELHIKEWTKYALPGATLWFWNTEIGWANIHPILNRYGWIYKGTNTWNKTIRFAAGNTNTKTLTKFPVVTEICVQYILPHKFFINDEQVSEKEWLRSEWKRTGLPFSEANIACDVKSAATRKYLSSDHLWYSPPKNAFEKLVNYANKNGKKTNIPYFSIDKERPLTAEEWENIHPYFNLKAGITNVWDVPQLSGKERIRIEGKNKSLHNNQKPLQLMERIIEASSKESDMIWEPFGGLCSAVVAAQKLKRRAVAAEINPEMYEFAKNRLKIEQLSLF</sequence>
<dbReference type="Proteomes" id="UP000274792">
    <property type="component" value="Unassembled WGS sequence"/>
</dbReference>
<dbReference type="InterPro" id="IPR001091">
    <property type="entry name" value="RM_Methyltransferase"/>
</dbReference>
<feature type="domain" description="DNA methylase N-4/N-6" evidence="5">
    <location>
        <begin position="24"/>
        <end position="315"/>
    </location>
</feature>
<dbReference type="InterPro" id="IPR029063">
    <property type="entry name" value="SAM-dependent_MTases_sf"/>
</dbReference>
<dbReference type="GO" id="GO:0003677">
    <property type="term" value="F:DNA binding"/>
    <property type="evidence" value="ECO:0007669"/>
    <property type="project" value="InterPro"/>
</dbReference>
<evidence type="ECO:0000256" key="1">
    <source>
        <dbReference type="ARBA" id="ARBA00022603"/>
    </source>
</evidence>
<dbReference type="GO" id="GO:0009307">
    <property type="term" value="P:DNA restriction-modification system"/>
    <property type="evidence" value="ECO:0007669"/>
    <property type="project" value="UniProtKB-KW"/>
</dbReference>
<dbReference type="PRINTS" id="PR00508">
    <property type="entry name" value="S21N4MTFRASE"/>
</dbReference>
<dbReference type="Gene3D" id="3.40.50.150">
    <property type="entry name" value="Vaccinia Virus protein VP39"/>
    <property type="match status" value="1"/>
</dbReference>
<evidence type="ECO:0000256" key="2">
    <source>
        <dbReference type="ARBA" id="ARBA00022679"/>
    </source>
</evidence>
<evidence type="ECO:0000313" key="6">
    <source>
        <dbReference type="EMBL" id="RTX75017.1"/>
    </source>
</evidence>
<accession>A0AAJ4SJZ3</accession>
<proteinExistence type="inferred from homology"/>
<dbReference type="InterPro" id="IPR002941">
    <property type="entry name" value="DNA_methylase_N4/N6"/>
</dbReference>
<comment type="caution">
    <text evidence="6">The sequence shown here is derived from an EMBL/GenBank/DDBJ whole genome shotgun (WGS) entry which is preliminary data.</text>
</comment>
<dbReference type="RefSeq" id="WP_126476470.1">
    <property type="nucleotide sequence ID" value="NZ_RXWV01000009.1"/>
</dbReference>
<dbReference type="GO" id="GO:0008170">
    <property type="term" value="F:N-methyltransferase activity"/>
    <property type="evidence" value="ECO:0007669"/>
    <property type="project" value="InterPro"/>
</dbReference>
<evidence type="ECO:0000259" key="5">
    <source>
        <dbReference type="Pfam" id="PF01555"/>
    </source>
</evidence>
<dbReference type="GO" id="GO:0032259">
    <property type="term" value="P:methylation"/>
    <property type="evidence" value="ECO:0007669"/>
    <property type="project" value="UniProtKB-KW"/>
</dbReference>
<keyword evidence="3" id="KW-0680">Restriction system</keyword>
<name>A0AAJ4SJZ3_MAMSC</name>
<reference evidence="6 7" key="1">
    <citation type="submission" date="2018-10" db="EMBL/GenBank/DDBJ databases">
        <title>A collection Staphylococci species genome sequencing.</title>
        <authorList>
            <person name="Cole K."/>
        </authorList>
    </citation>
    <scope>NUCLEOTIDE SEQUENCE [LARGE SCALE GENOMIC DNA]</scope>
    <source>
        <strain evidence="7">NCTC 12218</strain>
    </source>
</reference>
<comment type="similarity">
    <text evidence="4">Belongs to the N(4)/N(6)-methyltransferase family.</text>
</comment>
<organism evidence="6 7">
    <name type="scientific">Mammaliicoccus sciuri</name>
    <name type="common">Staphylococcus sciuri</name>
    <dbReference type="NCBI Taxonomy" id="1296"/>
    <lineage>
        <taxon>Bacteria</taxon>
        <taxon>Bacillati</taxon>
        <taxon>Bacillota</taxon>
        <taxon>Bacilli</taxon>
        <taxon>Bacillales</taxon>
        <taxon>Staphylococcaceae</taxon>
        <taxon>Mammaliicoccus</taxon>
    </lineage>
</organism>
<keyword evidence="1" id="KW-0489">Methyltransferase</keyword>
<dbReference type="SUPFAM" id="SSF53335">
    <property type="entry name" value="S-adenosyl-L-methionine-dependent methyltransferases"/>
    <property type="match status" value="1"/>
</dbReference>
<dbReference type="EC" id="2.1.1.-" evidence="4"/>
<protein>
    <recommendedName>
        <fullName evidence="4">Methyltransferase</fullName>
        <ecNumber evidence="4">2.1.1.-</ecNumber>
    </recommendedName>
</protein>
<evidence type="ECO:0000313" key="7">
    <source>
        <dbReference type="Proteomes" id="UP000274792"/>
    </source>
</evidence>